<keyword evidence="1" id="KW-1133">Transmembrane helix</keyword>
<dbReference type="EMBL" id="JABFRW010000006">
    <property type="protein sequence ID" value="NOT32626.1"/>
    <property type="molecule type" value="Genomic_DNA"/>
</dbReference>
<dbReference type="AlphaFoldDB" id="A0A849SE22"/>
<evidence type="ECO:0000313" key="2">
    <source>
        <dbReference type="EMBL" id="NOT32626.1"/>
    </source>
</evidence>
<accession>A0A849SE22</accession>
<protein>
    <submittedName>
        <fullName evidence="2">Uncharacterized protein</fullName>
    </submittedName>
</protein>
<sequence length="429" mass="46056">MTPRLRHPRAGQHGFMLVGVIMFALILSILGLSLFSLSSFESQFFFKSYDRTQSLQSAIGGIQQARYVLASTADLSRVGQNLPSNQVIWARAKQGADYDSGDSTGNLSGGGGPIWIRALAEVNGERQLVEARFNYSPGNEIYKRLMTLTGDLSVAVTDSGGTNRINQTVLEGEIWKLGGSPGPWPTGCLPEVRPAGSIPTPDVEGSWWSSRYGSATFVLATPGALPNDRVWNLNLSSGLTYYKTEDGLSPEWSLYRTNAGRAEIRVTGTAVWLLKDGLRIEPCARIVGSGPGVATLIIVTRPLPGRTGDEANVGTLFYGGIETSNCNLILVSSGTVKLEHDLSNQDGDLGVTSDYLSIFAQNCRVMGTWAIGSYANLRYTHAVGDARDDAGELIDDLIEQGALPNGSSSGPTRLDLVAGSWRQLQPPLN</sequence>
<name>A0A849SE22_UNCEI</name>
<evidence type="ECO:0000256" key="1">
    <source>
        <dbReference type="SAM" id="Phobius"/>
    </source>
</evidence>
<keyword evidence="1" id="KW-0472">Membrane</keyword>
<proteinExistence type="predicted"/>
<keyword evidence="1" id="KW-0812">Transmembrane</keyword>
<dbReference type="Proteomes" id="UP000580839">
    <property type="component" value="Unassembled WGS sequence"/>
</dbReference>
<comment type="caution">
    <text evidence="2">The sequence shown here is derived from an EMBL/GenBank/DDBJ whole genome shotgun (WGS) entry which is preliminary data.</text>
</comment>
<organism evidence="2 3">
    <name type="scientific">Eiseniibacteriota bacterium</name>
    <dbReference type="NCBI Taxonomy" id="2212470"/>
    <lineage>
        <taxon>Bacteria</taxon>
        <taxon>Candidatus Eiseniibacteriota</taxon>
    </lineage>
</organism>
<reference evidence="2 3" key="1">
    <citation type="submission" date="2020-04" db="EMBL/GenBank/DDBJ databases">
        <title>Metagenomic profiling of ammonia- and methane-oxidizing microorganisms in a Dutch drinking water treatment plant.</title>
        <authorList>
            <person name="Poghosyan L."/>
            <person name="Leucker S."/>
        </authorList>
    </citation>
    <scope>NUCLEOTIDE SEQUENCE [LARGE SCALE GENOMIC DNA]</scope>
    <source>
        <strain evidence="2">S-RSF-IL-03</strain>
    </source>
</reference>
<feature type="transmembrane region" description="Helical" evidence="1">
    <location>
        <begin position="14"/>
        <end position="37"/>
    </location>
</feature>
<evidence type="ECO:0000313" key="3">
    <source>
        <dbReference type="Proteomes" id="UP000580839"/>
    </source>
</evidence>
<gene>
    <name evidence="2" type="ORF">HOP12_00475</name>
</gene>